<evidence type="ECO:0000256" key="1">
    <source>
        <dbReference type="ARBA" id="ARBA00001231"/>
    </source>
</evidence>
<keyword evidence="5" id="KW-0326">Glycosidase</keyword>
<dbReference type="PRINTS" id="PR00738">
    <property type="entry name" value="GLHYDRLASE20"/>
</dbReference>
<dbReference type="InterPro" id="IPR015883">
    <property type="entry name" value="Glyco_hydro_20_cat"/>
</dbReference>
<dbReference type="SUPFAM" id="SSF55545">
    <property type="entry name" value="beta-N-acetylhexosaminidase-like domain"/>
    <property type="match status" value="1"/>
</dbReference>
<evidence type="ECO:0000256" key="5">
    <source>
        <dbReference type="ARBA" id="ARBA00023295"/>
    </source>
</evidence>
<dbReference type="EC" id="3.2.1.52" evidence="3"/>
<dbReference type="Gene3D" id="2.60.40.290">
    <property type="match status" value="1"/>
</dbReference>
<name>A0ABV0B2Z4_9SPHN</name>
<dbReference type="Proteomes" id="UP001427805">
    <property type="component" value="Unassembled WGS sequence"/>
</dbReference>
<evidence type="ECO:0000256" key="7">
    <source>
        <dbReference type="ARBA" id="ARBA00033000"/>
    </source>
</evidence>
<dbReference type="EMBL" id="JBDIZK010000001">
    <property type="protein sequence ID" value="MEN3745968.1"/>
    <property type="molecule type" value="Genomic_DNA"/>
</dbReference>
<evidence type="ECO:0000259" key="9">
    <source>
        <dbReference type="SMART" id="SM01081"/>
    </source>
</evidence>
<dbReference type="SUPFAM" id="SSF49384">
    <property type="entry name" value="Carbohydrate-binding domain"/>
    <property type="match status" value="1"/>
</dbReference>
<evidence type="ECO:0000256" key="4">
    <source>
        <dbReference type="ARBA" id="ARBA00022801"/>
    </source>
</evidence>
<proteinExistence type="inferred from homology"/>
<gene>
    <name evidence="10" type="ORF">TPR58_02225</name>
</gene>
<dbReference type="Gene3D" id="3.30.379.10">
    <property type="entry name" value="Chitobiase/beta-hexosaminidase domain 2-like"/>
    <property type="match status" value="1"/>
</dbReference>
<feature type="domain" description="Chitobiase/beta-hexosaminidases N-terminal" evidence="9">
    <location>
        <begin position="44"/>
        <end position="209"/>
    </location>
</feature>
<dbReference type="InterPro" id="IPR008965">
    <property type="entry name" value="CBM2/CBM3_carb-bd_dom_sf"/>
</dbReference>
<keyword evidence="11" id="KW-1185">Reference proteome</keyword>
<dbReference type="Gene3D" id="3.20.20.80">
    <property type="entry name" value="Glycosidases"/>
    <property type="match status" value="1"/>
</dbReference>
<dbReference type="InterPro" id="IPR014756">
    <property type="entry name" value="Ig_E-set"/>
</dbReference>
<evidence type="ECO:0000256" key="8">
    <source>
        <dbReference type="SAM" id="SignalP"/>
    </source>
</evidence>
<comment type="similarity">
    <text evidence="2">Belongs to the glycosyl hydrolase 20 family.</text>
</comment>
<evidence type="ECO:0000256" key="2">
    <source>
        <dbReference type="ARBA" id="ARBA00006285"/>
    </source>
</evidence>
<evidence type="ECO:0000256" key="6">
    <source>
        <dbReference type="ARBA" id="ARBA00030512"/>
    </source>
</evidence>
<dbReference type="InterPro" id="IPR012291">
    <property type="entry name" value="CBM2_carb-bd_dom_sf"/>
</dbReference>
<evidence type="ECO:0000256" key="3">
    <source>
        <dbReference type="ARBA" id="ARBA00012663"/>
    </source>
</evidence>
<dbReference type="InterPro" id="IPR017853">
    <property type="entry name" value="GH"/>
</dbReference>
<dbReference type="Gene3D" id="2.60.40.10">
    <property type="entry name" value="Immunoglobulins"/>
    <property type="match status" value="1"/>
</dbReference>
<organism evidence="10 11">
    <name type="scientific">Sphingomonas rustica</name>
    <dbReference type="NCBI Taxonomy" id="3103142"/>
    <lineage>
        <taxon>Bacteria</taxon>
        <taxon>Pseudomonadati</taxon>
        <taxon>Pseudomonadota</taxon>
        <taxon>Alphaproteobacteria</taxon>
        <taxon>Sphingomonadales</taxon>
        <taxon>Sphingomonadaceae</taxon>
        <taxon>Sphingomonas</taxon>
    </lineage>
</organism>
<dbReference type="CDD" id="cd02847">
    <property type="entry name" value="E_set_Chitobiase_C"/>
    <property type="match status" value="1"/>
</dbReference>
<comment type="caution">
    <text evidence="10">The sequence shown here is derived from an EMBL/GenBank/DDBJ whole genome shotgun (WGS) entry which is preliminary data.</text>
</comment>
<dbReference type="Pfam" id="PF03173">
    <property type="entry name" value="CHB_HEX"/>
    <property type="match status" value="1"/>
</dbReference>
<dbReference type="SUPFAM" id="SSF51445">
    <property type="entry name" value="(Trans)glycosidases"/>
    <property type="match status" value="1"/>
</dbReference>
<dbReference type="Pfam" id="PF02838">
    <property type="entry name" value="Glyco_hydro_20b"/>
    <property type="match status" value="1"/>
</dbReference>
<reference evidence="10 11" key="1">
    <citation type="submission" date="2024-05" db="EMBL/GenBank/DDBJ databases">
        <title>Sphingomonas sp. HF-S3 16S ribosomal RNA gene Genome sequencing and assembly.</title>
        <authorList>
            <person name="Lee H."/>
        </authorList>
    </citation>
    <scope>NUCLEOTIDE SEQUENCE [LARGE SCALE GENOMIC DNA]</scope>
    <source>
        <strain evidence="10 11">HF-S3</strain>
    </source>
</reference>
<dbReference type="InterPro" id="IPR015882">
    <property type="entry name" value="HEX_bac_N"/>
</dbReference>
<feature type="chain" id="PRO_5047221746" description="beta-N-acetylhexosaminidase" evidence="8">
    <location>
        <begin position="29"/>
        <end position="860"/>
    </location>
</feature>
<dbReference type="Pfam" id="PF00728">
    <property type="entry name" value="Glyco_hydro_20"/>
    <property type="match status" value="1"/>
</dbReference>
<sequence length="860" mass="92951">MAVTGWKSLASVLAVSMILAVPSAAALAAESSPGIQADYDRLAREMGVRLEVVDNHPASCPAGAEGCFLTTLSFTMPARLPGGLAADGFAIYFSFVNRLPVTESDVFQHQLINGDLYRLTLKPGARLEPGKRYDIKLWGQGAWHSQAFAMPNLYLTAKGIDARVIAATRPAIDRDTGREYLSYVAPMTDEAKLASRGGDDRTVWQTPERAFAAFAERGAADPADIVILPTPVSARRLGGAAIDLRGGVAPVLNGVTRTEIAAALDALAASGVSMAGRVPMEIRVEAGAGLGTGAYRLTVSNGRIAIVAGDAAGASNAIRSLVQQAMFDRRMLKPIAVEDAPRYGFRGLHIDLARNFHSKEEVLKLIEAMAAYKFNKLHLHLADDEGWRLEIKALPELTEVGSKRCHDPQEQTCLLPQLGAGPDGTGVVNGHLTQADYIEIVRAATARQIEVIPSLDMPGHSRAAIRSMEVRYNRLFAAGRKADAEAYRLVEPGDTTRYRSIQNYDDNTLNVCIDQTYRFLDTAVGEIAAMHAAAGAPLRTFHIGADETAGAWSQSPACKPVMAKTGRDAKALGAYFIERVASDLDRRGLKVAGWSDGLGHTDPKNMPKSVQTNIWATLFTGGITEAHVQANHGWDVVLSVPDIGYLDMPYVPHPEEGGYDWASRSVDTLQVFGFMTDNLPANGALIRDTYSRPQTIEDKTPRDAGRGVTGLQAQLWSETTRTDAGVDYQLFPRLIAFSERAWRKPGWEPAYVAGASYGPGDARVDRGAILADWRRFAGRMPAQFALLDRLKIAYRITPPGARIAGGKLEANSEYPGMAIDYRTGGGAWRTYRGPVAVKGPVELRTRSADGTRASRIVTVR</sequence>
<dbReference type="InterPro" id="IPR013783">
    <property type="entry name" value="Ig-like_fold"/>
</dbReference>
<protein>
    <recommendedName>
        <fullName evidence="3">beta-N-acetylhexosaminidase</fullName>
        <ecNumber evidence="3">3.2.1.52</ecNumber>
    </recommendedName>
    <alternativeName>
        <fullName evidence="6">Beta-N-acetylhexosaminidase</fullName>
    </alternativeName>
    <alternativeName>
        <fullName evidence="7">N-acetyl-beta-glucosaminidase</fullName>
    </alternativeName>
</protein>
<dbReference type="Pfam" id="PF03174">
    <property type="entry name" value="CHB_HEX_C"/>
    <property type="match status" value="1"/>
</dbReference>
<dbReference type="InterPro" id="IPR029018">
    <property type="entry name" value="Hex-like_dom2"/>
</dbReference>
<evidence type="ECO:0000313" key="10">
    <source>
        <dbReference type="EMBL" id="MEN3745968.1"/>
    </source>
</evidence>
<dbReference type="InterPro" id="IPR025705">
    <property type="entry name" value="Beta_hexosaminidase_sua/sub"/>
</dbReference>
<dbReference type="PANTHER" id="PTHR22600:SF57">
    <property type="entry name" value="BETA-N-ACETYLHEXOSAMINIDASE"/>
    <property type="match status" value="1"/>
</dbReference>
<accession>A0ABV0B2Z4</accession>
<dbReference type="RefSeq" id="WP_346244965.1">
    <property type="nucleotide sequence ID" value="NZ_JBDIZK010000001.1"/>
</dbReference>
<keyword evidence="4" id="KW-0378">Hydrolase</keyword>
<dbReference type="InterPro" id="IPR004867">
    <property type="entry name" value="CHB_C_dom"/>
</dbReference>
<dbReference type="InterPro" id="IPR004866">
    <property type="entry name" value="CHB/HEX_N_dom"/>
</dbReference>
<evidence type="ECO:0000313" key="11">
    <source>
        <dbReference type="Proteomes" id="UP001427805"/>
    </source>
</evidence>
<feature type="signal peptide" evidence="8">
    <location>
        <begin position="1"/>
        <end position="28"/>
    </location>
</feature>
<dbReference type="PANTHER" id="PTHR22600">
    <property type="entry name" value="BETA-HEXOSAMINIDASE"/>
    <property type="match status" value="1"/>
</dbReference>
<comment type="catalytic activity">
    <reaction evidence="1">
        <text>Hydrolysis of terminal non-reducing N-acetyl-D-hexosamine residues in N-acetyl-beta-D-hexosaminides.</text>
        <dbReference type="EC" id="3.2.1.52"/>
    </reaction>
</comment>
<keyword evidence="8" id="KW-0732">Signal</keyword>
<dbReference type="SUPFAM" id="SSF81296">
    <property type="entry name" value="E set domains"/>
    <property type="match status" value="1"/>
</dbReference>
<dbReference type="SMART" id="SM01081">
    <property type="entry name" value="CHB_HEX"/>
    <property type="match status" value="1"/>
</dbReference>